<gene>
    <name evidence="2" type="ORF">HYE67_010216</name>
</gene>
<feature type="signal peptide" evidence="1">
    <location>
        <begin position="1"/>
        <end position="19"/>
    </location>
</feature>
<accession>A0A7S8DG82</accession>
<evidence type="ECO:0000313" key="3">
    <source>
        <dbReference type="Proteomes" id="UP000663297"/>
    </source>
</evidence>
<evidence type="ECO:0000256" key="1">
    <source>
        <dbReference type="SAM" id="SignalP"/>
    </source>
</evidence>
<name>A0A7S8DG82_FUSCU</name>
<dbReference type="EMBL" id="CP064750">
    <property type="protein sequence ID" value="QPC67985.1"/>
    <property type="molecule type" value="Genomic_DNA"/>
</dbReference>
<feature type="chain" id="PRO_5031303854" description="Apple domain-containing protein" evidence="1">
    <location>
        <begin position="20"/>
        <end position="295"/>
    </location>
</feature>
<proteinExistence type="predicted"/>
<evidence type="ECO:0000313" key="2">
    <source>
        <dbReference type="EMBL" id="QPC67985.1"/>
    </source>
</evidence>
<dbReference type="AlphaFoldDB" id="A0A7S8DG82"/>
<protein>
    <recommendedName>
        <fullName evidence="4">Apple domain-containing protein</fullName>
    </recommendedName>
</protein>
<sequence length="295" mass="31893">MVASSSFWGLVAYASFAYAGLCKPSGDICSEIKSLLGDEAVPLCSSYLQATPATVTVTSTTTRTSFQTIAAPPETISTSVEETTTVSVTNVEVVIPPIPTVTITRTLSVSTVYLYRPNQKREASLETVLASLEKKYSKAAVTAGCSCVYDPTTETVTQTTDATAEATSQVTIGPSTTVIVTKIKYFPVTKATGVTVTGSPRWTYTERVTTVTTMNPTCFRPATCNMRGNYRSEDGSGLDTDIDLKTCIERCKSKPTCFMTGWYPGICRYVVRSFAETGFSDPRSYYIMNDKDCPS</sequence>
<evidence type="ECO:0008006" key="4">
    <source>
        <dbReference type="Google" id="ProtNLM"/>
    </source>
</evidence>
<keyword evidence="1" id="KW-0732">Signal</keyword>
<dbReference type="Proteomes" id="UP000663297">
    <property type="component" value="Chromosome 4"/>
</dbReference>
<reference evidence="2" key="1">
    <citation type="submission" date="2020-11" db="EMBL/GenBank/DDBJ databases">
        <title>The chromosome-scale genome resource for two endophytic Fusarium species: F. culmorum and F. pseudograminearum.</title>
        <authorList>
            <person name="Yuan Z."/>
        </authorList>
    </citation>
    <scope>NUCLEOTIDE SEQUENCE</scope>
    <source>
        <strain evidence="2">Class2-1B</strain>
    </source>
</reference>
<organism evidence="2 3">
    <name type="scientific">Fusarium culmorum</name>
    <dbReference type="NCBI Taxonomy" id="5516"/>
    <lineage>
        <taxon>Eukaryota</taxon>
        <taxon>Fungi</taxon>
        <taxon>Dikarya</taxon>
        <taxon>Ascomycota</taxon>
        <taxon>Pezizomycotina</taxon>
        <taxon>Sordariomycetes</taxon>
        <taxon>Hypocreomycetidae</taxon>
        <taxon>Hypocreales</taxon>
        <taxon>Nectriaceae</taxon>
        <taxon>Fusarium</taxon>
    </lineage>
</organism>